<dbReference type="UniPathway" id="UPA00078">
    <property type="reaction ID" value="UER00161"/>
</dbReference>
<accession>A0A1V4B2F1</accession>
<evidence type="ECO:0000256" key="8">
    <source>
        <dbReference type="ARBA" id="ARBA00047386"/>
    </source>
</evidence>
<dbReference type="GO" id="GO:0005829">
    <property type="term" value="C:cytosol"/>
    <property type="evidence" value="ECO:0007669"/>
    <property type="project" value="TreeGrafter"/>
</dbReference>
<feature type="binding site" evidence="9">
    <location>
        <begin position="116"/>
        <end position="119"/>
    </location>
    <ligand>
        <name>ATP</name>
        <dbReference type="ChEBI" id="CHEBI:30616"/>
    </ligand>
</feature>
<feature type="active site" evidence="9">
    <location>
        <position position="39"/>
    </location>
</feature>
<evidence type="ECO:0000313" key="10">
    <source>
        <dbReference type="EMBL" id="STO59894.1"/>
    </source>
</evidence>
<comment type="subunit">
    <text evidence="9">Homodimer.</text>
</comment>
<feature type="binding site" evidence="9">
    <location>
        <position position="43"/>
    </location>
    <ligand>
        <name>substrate</name>
    </ligand>
</feature>
<dbReference type="PIRSF" id="PIRSF006755">
    <property type="entry name" value="DTB_synth"/>
    <property type="match status" value="1"/>
</dbReference>
<comment type="similarity">
    <text evidence="9">Belongs to the dethiobiotin synthetase family.</text>
</comment>
<evidence type="ECO:0000256" key="5">
    <source>
        <dbReference type="ARBA" id="ARBA00022756"/>
    </source>
</evidence>
<evidence type="ECO:0000256" key="4">
    <source>
        <dbReference type="ARBA" id="ARBA00022741"/>
    </source>
</evidence>
<comment type="catalytic activity">
    <reaction evidence="8">
        <text>(7R,8S)-8-amino-7-(carboxyamino)nonanoate + ATP = (4R,5S)-dethiobiotin + ADP + phosphate + H(+)</text>
        <dbReference type="Rhea" id="RHEA:63684"/>
        <dbReference type="ChEBI" id="CHEBI:15378"/>
        <dbReference type="ChEBI" id="CHEBI:30616"/>
        <dbReference type="ChEBI" id="CHEBI:43474"/>
        <dbReference type="ChEBI" id="CHEBI:149470"/>
        <dbReference type="ChEBI" id="CHEBI:149473"/>
        <dbReference type="ChEBI" id="CHEBI:456216"/>
    </reaction>
</comment>
<protein>
    <recommendedName>
        <fullName evidence="9">ATP-dependent dethiobiotin synthetase BioD</fullName>
        <ecNumber evidence="9">6.3.3.3</ecNumber>
    </recommendedName>
    <alternativeName>
        <fullName evidence="9">DTB synthetase</fullName>
        <shortName evidence="9">DTBS</shortName>
    </alternativeName>
    <alternativeName>
        <fullName evidence="9">Dethiobiotin synthase</fullName>
    </alternativeName>
</protein>
<evidence type="ECO:0000256" key="2">
    <source>
        <dbReference type="ARBA" id="ARBA00022598"/>
    </source>
</evidence>
<feature type="binding site" evidence="9">
    <location>
        <begin position="176"/>
        <end position="177"/>
    </location>
    <ligand>
        <name>ATP</name>
        <dbReference type="ChEBI" id="CHEBI:30616"/>
    </ligand>
</feature>
<keyword evidence="4 9" id="KW-0547">Nucleotide-binding</keyword>
<dbReference type="InterPro" id="IPR027417">
    <property type="entry name" value="P-loop_NTPase"/>
</dbReference>
<evidence type="ECO:0000256" key="3">
    <source>
        <dbReference type="ARBA" id="ARBA00022723"/>
    </source>
</evidence>
<dbReference type="GO" id="GO:0042803">
    <property type="term" value="F:protein homodimerization activity"/>
    <property type="evidence" value="ECO:0007669"/>
    <property type="project" value="UniProtKB-ARBA"/>
</dbReference>
<feature type="binding site" evidence="9">
    <location>
        <position position="18"/>
    </location>
    <ligand>
        <name>Mg(2+)</name>
        <dbReference type="ChEBI" id="CHEBI:18420"/>
    </ligand>
</feature>
<dbReference type="GO" id="GO:0009102">
    <property type="term" value="P:biotin biosynthetic process"/>
    <property type="evidence" value="ECO:0007669"/>
    <property type="project" value="UniProtKB-UniRule"/>
</dbReference>
<keyword evidence="11" id="KW-1185">Reference proteome</keyword>
<proteinExistence type="inferred from homology"/>
<comment type="caution">
    <text evidence="9">Lacks conserved residue(s) required for the propagation of feature annotation.</text>
</comment>
<keyword evidence="5 9" id="KW-0093">Biotin biosynthesis</keyword>
<evidence type="ECO:0000256" key="6">
    <source>
        <dbReference type="ARBA" id="ARBA00022840"/>
    </source>
</evidence>
<dbReference type="AlphaFoldDB" id="A0A1V4B2F1"/>
<dbReference type="CDD" id="cd03109">
    <property type="entry name" value="DTBS"/>
    <property type="match status" value="1"/>
</dbReference>
<organism evidence="10 11">
    <name type="scientific">Canicola haemoglobinophilus</name>
    <dbReference type="NCBI Taxonomy" id="733"/>
    <lineage>
        <taxon>Bacteria</taxon>
        <taxon>Pseudomonadati</taxon>
        <taxon>Pseudomonadota</taxon>
        <taxon>Gammaproteobacteria</taxon>
        <taxon>Pasteurellales</taxon>
        <taxon>Pasteurellaceae</taxon>
        <taxon>Canicola</taxon>
    </lineage>
</organism>
<keyword evidence="7 9" id="KW-0460">Magnesium</keyword>
<dbReference type="STRING" id="733.B0186_03265"/>
<keyword evidence="1 9" id="KW-0963">Cytoplasm</keyword>
<dbReference type="RefSeq" id="WP_078217967.1">
    <property type="nucleotide sequence ID" value="NZ_MUXZ01000008.1"/>
</dbReference>
<feature type="binding site" evidence="9">
    <location>
        <position position="51"/>
    </location>
    <ligand>
        <name>Mg(2+)</name>
        <dbReference type="ChEBI" id="CHEBI:18420"/>
    </ligand>
</feature>
<keyword evidence="6 9" id="KW-0067">ATP-binding</keyword>
<dbReference type="GO" id="GO:0000287">
    <property type="term" value="F:magnesium ion binding"/>
    <property type="evidence" value="ECO:0007669"/>
    <property type="project" value="UniProtKB-UniRule"/>
</dbReference>
<dbReference type="Gene3D" id="3.40.50.300">
    <property type="entry name" value="P-loop containing nucleotide triphosphate hydrolases"/>
    <property type="match status" value="1"/>
</dbReference>
<name>A0A1V4B2F1_9PAST</name>
<comment type="subcellular location">
    <subcellularLocation>
        <location evidence="9">Cytoplasm</location>
    </subcellularLocation>
</comment>
<dbReference type="EC" id="6.3.3.3" evidence="9"/>
<dbReference type="SUPFAM" id="SSF52540">
    <property type="entry name" value="P-loop containing nucleoside triphosphate hydrolases"/>
    <property type="match status" value="1"/>
</dbReference>
<reference evidence="10 11" key="1">
    <citation type="submission" date="2018-06" db="EMBL/GenBank/DDBJ databases">
        <authorList>
            <consortium name="Pathogen Informatics"/>
            <person name="Doyle S."/>
        </authorList>
    </citation>
    <scope>NUCLEOTIDE SEQUENCE [LARGE SCALE GENOMIC DNA]</scope>
    <source>
        <strain evidence="10 11">NCTC1659</strain>
    </source>
</reference>
<dbReference type="GO" id="GO:0005524">
    <property type="term" value="F:ATP binding"/>
    <property type="evidence" value="ECO:0007669"/>
    <property type="project" value="UniProtKB-UniRule"/>
</dbReference>
<keyword evidence="2 9" id="KW-0436">Ligase</keyword>
<dbReference type="FunFam" id="3.40.50.300:FF:000292">
    <property type="entry name" value="ATP-dependent dethiobiotin synthetase BioD"/>
    <property type="match status" value="1"/>
</dbReference>
<dbReference type="NCBIfam" id="TIGR00347">
    <property type="entry name" value="bioD"/>
    <property type="match status" value="1"/>
</dbReference>
<gene>
    <name evidence="10" type="primary">bioD1_1</name>
    <name evidence="9" type="synonym">bioD</name>
    <name evidence="10" type="ORF">NCTC1659_01159</name>
</gene>
<dbReference type="PANTHER" id="PTHR43210">
    <property type="entry name" value="DETHIOBIOTIN SYNTHETASE"/>
    <property type="match status" value="1"/>
</dbReference>
<dbReference type="InterPro" id="IPR004472">
    <property type="entry name" value="DTB_synth_BioD"/>
</dbReference>
<comment type="cofactor">
    <cofactor evidence="9">
        <name>Mg(2+)</name>
        <dbReference type="ChEBI" id="CHEBI:18420"/>
    </cofactor>
</comment>
<comment type="function">
    <text evidence="9">Catalyzes a mechanistically unusual reaction, the ATP-dependent insertion of CO2 between the N7 and N8 nitrogen atoms of 7,8-diaminopelargonic acid (DAPA, also called 7,8-diammoniononanoate) to form a ureido ring.</text>
</comment>
<comment type="catalytic activity">
    <reaction evidence="9">
        <text>(7R,8S)-7,8-diammoniononanoate + CO2 + ATP = (4R,5S)-dethiobiotin + ADP + phosphate + 3 H(+)</text>
        <dbReference type="Rhea" id="RHEA:15805"/>
        <dbReference type="ChEBI" id="CHEBI:15378"/>
        <dbReference type="ChEBI" id="CHEBI:16526"/>
        <dbReference type="ChEBI" id="CHEBI:30616"/>
        <dbReference type="ChEBI" id="CHEBI:43474"/>
        <dbReference type="ChEBI" id="CHEBI:149469"/>
        <dbReference type="ChEBI" id="CHEBI:149473"/>
        <dbReference type="ChEBI" id="CHEBI:456216"/>
        <dbReference type="EC" id="6.3.3.3"/>
    </reaction>
</comment>
<keyword evidence="3 9" id="KW-0479">Metal-binding</keyword>
<evidence type="ECO:0000313" key="11">
    <source>
        <dbReference type="Proteomes" id="UP000254329"/>
    </source>
</evidence>
<feature type="binding site" evidence="9">
    <location>
        <position position="116"/>
    </location>
    <ligand>
        <name>Mg(2+)</name>
        <dbReference type="ChEBI" id="CHEBI:18420"/>
    </ligand>
</feature>
<dbReference type="PANTHER" id="PTHR43210:SF2">
    <property type="entry name" value="ATP-DEPENDENT DETHIOBIOTIN SYNTHETASE BIOD 2"/>
    <property type="match status" value="1"/>
</dbReference>
<feature type="binding site" evidence="9">
    <location>
        <position position="51"/>
    </location>
    <ligand>
        <name>ATP</name>
        <dbReference type="ChEBI" id="CHEBI:30616"/>
    </ligand>
</feature>
<evidence type="ECO:0000256" key="9">
    <source>
        <dbReference type="HAMAP-Rule" id="MF_00336"/>
    </source>
</evidence>
<dbReference type="GO" id="GO:0004141">
    <property type="term" value="F:dethiobiotin synthase activity"/>
    <property type="evidence" value="ECO:0007669"/>
    <property type="project" value="UniProtKB-UniRule"/>
</dbReference>
<dbReference type="HAMAP" id="MF_00336">
    <property type="entry name" value="BioD"/>
    <property type="match status" value="1"/>
</dbReference>
<evidence type="ECO:0000256" key="7">
    <source>
        <dbReference type="ARBA" id="ARBA00022842"/>
    </source>
</evidence>
<evidence type="ECO:0000256" key="1">
    <source>
        <dbReference type="ARBA" id="ARBA00022490"/>
    </source>
</evidence>
<dbReference type="Proteomes" id="UP000254329">
    <property type="component" value="Unassembled WGS sequence"/>
</dbReference>
<feature type="binding site" evidence="9">
    <location>
        <begin position="14"/>
        <end position="19"/>
    </location>
    <ligand>
        <name>ATP</name>
        <dbReference type="ChEBI" id="CHEBI:30616"/>
    </ligand>
</feature>
<sequence length="213" mass="23855">MAGQILFVSGIDTDVGKTIATGIYAKQLMAQGFKVITQKMVQTGCKGMAEDIVQHRKIMQIDLTEEDHQGLTCPYVFSYPCSPHLAARLENRQISTALIQQKTTELAQKYDYVLLEGAGGLCVPYDEQYTTLDYLKDCGYPLILVTSGKLGSINHTLLSLAACKQNGIPLHSLIYNRYPLGDEIINRETERYLQQYLAEHFPDAQFEILSIID</sequence>
<dbReference type="EMBL" id="UGHF01000001">
    <property type="protein sequence ID" value="STO59894.1"/>
    <property type="molecule type" value="Genomic_DNA"/>
</dbReference>
<dbReference type="Pfam" id="PF13500">
    <property type="entry name" value="AAA_26"/>
    <property type="match status" value="1"/>
</dbReference>
<comment type="pathway">
    <text evidence="9">Cofactor biosynthesis; biotin biosynthesis; biotin from 7,8-diaminononanoate: step 1/2.</text>
</comment>